<evidence type="ECO:0000313" key="2">
    <source>
        <dbReference type="EMBL" id="CAF1440993.1"/>
    </source>
</evidence>
<dbReference type="AlphaFoldDB" id="A0A815NPW5"/>
<sequence>MSTTWFDRLPAEIIFQIFRYLSTNDIVYTFTHVNERFHHIGSYVDSLTIDTSEIPFPLSYFSHLKRLSISCTLSNDQWKLIIDNQQFKQLKSFKLIKPRFIDYDNERDMEINHDYVLSQLWNGENSLEVIDYSPVILQFPLLIRYQFRTNESLHSLRIVLNNFADIFTLLPFTPNLTCLNLQTYPPIQFNTNAGGLKLKLKEFHLKFYNEPGRVICFDRLLDVINQISSTLVCLSLNLSESFLDSGTDSVPFDHLKLKQYMETMNKLSEFHLYAKLQPNQTKQNQRILLDLKKQQLLSDRNVFFGVYNNYFYTLPFYFDYLHEIDSNIHENLKDPGESWHNVRYVHLNFTLHYDEHIISVLKSKMPKLMVILWRKESQSNRTYEEIRNIMANYIRIFHSNRQDFSSDSKKDWYAFRLNTPLHLYLQNEEVTLAIKKAMTQCSCVTHNGLVRHGASLEWYADILTKIVQTFQHLETIKVFVDDQSSANELIENLHMNRGSFRNFVLKRYSESFLLKKIN</sequence>
<dbReference type="Proteomes" id="UP000663828">
    <property type="component" value="Unassembled WGS sequence"/>
</dbReference>
<comment type="caution">
    <text evidence="2">The sequence shown here is derived from an EMBL/GenBank/DDBJ whole genome shotgun (WGS) entry which is preliminary data.</text>
</comment>
<dbReference type="PROSITE" id="PS50181">
    <property type="entry name" value="FBOX"/>
    <property type="match status" value="1"/>
</dbReference>
<dbReference type="InterPro" id="IPR036047">
    <property type="entry name" value="F-box-like_dom_sf"/>
</dbReference>
<name>A0A815NPW5_ADIRI</name>
<dbReference type="EMBL" id="CAJNOR010003716">
    <property type="protein sequence ID" value="CAF1440993.1"/>
    <property type="molecule type" value="Genomic_DNA"/>
</dbReference>
<accession>A0A815NPW5</accession>
<reference evidence="2" key="1">
    <citation type="submission" date="2021-02" db="EMBL/GenBank/DDBJ databases">
        <authorList>
            <person name="Nowell W R."/>
        </authorList>
    </citation>
    <scope>NUCLEOTIDE SEQUENCE</scope>
</reference>
<dbReference type="SUPFAM" id="SSF81383">
    <property type="entry name" value="F-box domain"/>
    <property type="match status" value="1"/>
</dbReference>
<dbReference type="InterPro" id="IPR001810">
    <property type="entry name" value="F-box_dom"/>
</dbReference>
<evidence type="ECO:0000259" key="1">
    <source>
        <dbReference type="PROSITE" id="PS50181"/>
    </source>
</evidence>
<protein>
    <recommendedName>
        <fullName evidence="1">F-box domain-containing protein</fullName>
    </recommendedName>
</protein>
<evidence type="ECO:0000313" key="3">
    <source>
        <dbReference type="Proteomes" id="UP000663828"/>
    </source>
</evidence>
<organism evidence="2 3">
    <name type="scientific">Adineta ricciae</name>
    <name type="common">Rotifer</name>
    <dbReference type="NCBI Taxonomy" id="249248"/>
    <lineage>
        <taxon>Eukaryota</taxon>
        <taxon>Metazoa</taxon>
        <taxon>Spiralia</taxon>
        <taxon>Gnathifera</taxon>
        <taxon>Rotifera</taxon>
        <taxon>Eurotatoria</taxon>
        <taxon>Bdelloidea</taxon>
        <taxon>Adinetida</taxon>
        <taxon>Adinetidae</taxon>
        <taxon>Adineta</taxon>
    </lineage>
</organism>
<feature type="domain" description="F-box" evidence="1">
    <location>
        <begin position="3"/>
        <end position="40"/>
    </location>
</feature>
<gene>
    <name evidence="2" type="ORF">XAT740_LOCUS36317</name>
</gene>
<proteinExistence type="predicted"/>
<keyword evidence="3" id="KW-1185">Reference proteome</keyword>